<evidence type="ECO:0000256" key="1">
    <source>
        <dbReference type="ARBA" id="ARBA00022574"/>
    </source>
</evidence>
<dbReference type="EMBL" id="LLZZ01000179">
    <property type="protein sequence ID" value="KTA95864.1"/>
    <property type="molecule type" value="Genomic_DNA"/>
</dbReference>
<evidence type="ECO:0000256" key="3">
    <source>
        <dbReference type="ARBA" id="ARBA00043952"/>
    </source>
</evidence>
<dbReference type="AlphaFoldDB" id="A0A0W0CHI2"/>
<keyword evidence="2" id="KW-0677">Repeat</keyword>
<dbReference type="VEuPathDB" id="FungiDB:GVI51_C01419"/>
<dbReference type="VEuPathDB" id="FungiDB:CAGL0C01661g"/>
<dbReference type="VEuPathDB" id="FungiDB:B1J91_C01661g"/>
<evidence type="ECO:0000313" key="5">
    <source>
        <dbReference type="Proteomes" id="UP000054886"/>
    </source>
</evidence>
<dbReference type="InterPro" id="IPR052415">
    <property type="entry name" value="Diphthine_MTase"/>
</dbReference>
<accession>A0A0W0CHI2</accession>
<dbReference type="GO" id="GO:0032259">
    <property type="term" value="P:methylation"/>
    <property type="evidence" value="ECO:0007669"/>
    <property type="project" value="UniProtKB-KW"/>
</dbReference>
<name>A0A0W0CHI2_CANGB</name>
<dbReference type="GO" id="GO:0017183">
    <property type="term" value="P:protein histidyl modification to diphthamide"/>
    <property type="evidence" value="ECO:0007669"/>
    <property type="project" value="EnsemblFungi"/>
</dbReference>
<protein>
    <submittedName>
        <fullName evidence="4">Diphthine methyltransferase</fullName>
    </submittedName>
</protein>
<evidence type="ECO:0000256" key="2">
    <source>
        <dbReference type="ARBA" id="ARBA00022737"/>
    </source>
</evidence>
<dbReference type="GO" id="GO:0061685">
    <property type="term" value="F:diphthine methylesterase activity"/>
    <property type="evidence" value="ECO:0007669"/>
    <property type="project" value="EnsemblFungi"/>
</dbReference>
<gene>
    <name evidence="4" type="ORF">AO440_000433</name>
</gene>
<keyword evidence="4" id="KW-0808">Transferase</keyword>
<dbReference type="SUPFAM" id="SSF50978">
    <property type="entry name" value="WD40 repeat-like"/>
    <property type="match status" value="1"/>
</dbReference>
<dbReference type="GO" id="GO:0005768">
    <property type="term" value="C:endosome"/>
    <property type="evidence" value="ECO:0007669"/>
    <property type="project" value="EnsemblFungi"/>
</dbReference>
<dbReference type="InterPro" id="IPR036322">
    <property type="entry name" value="WD40_repeat_dom_sf"/>
</dbReference>
<dbReference type="PANTHER" id="PTHR46042">
    <property type="entry name" value="DIPHTHINE METHYLTRANSFERASE"/>
    <property type="match status" value="1"/>
</dbReference>
<dbReference type="GO" id="GO:0008168">
    <property type="term" value="F:methyltransferase activity"/>
    <property type="evidence" value="ECO:0007669"/>
    <property type="project" value="UniProtKB-KW"/>
</dbReference>
<comment type="pathway">
    <text evidence="3">Protein modification.</text>
</comment>
<dbReference type="InterPro" id="IPR015943">
    <property type="entry name" value="WD40/YVTN_repeat-like_dom_sf"/>
</dbReference>
<dbReference type="Gene3D" id="2.130.10.10">
    <property type="entry name" value="YVTN repeat-like/Quinoprotein amine dehydrogenase"/>
    <property type="match status" value="1"/>
</dbReference>
<proteinExistence type="predicted"/>
<organism evidence="4 5">
    <name type="scientific">Candida glabrata</name>
    <name type="common">Yeast</name>
    <name type="synonym">Torulopsis glabrata</name>
    <dbReference type="NCBI Taxonomy" id="5478"/>
    <lineage>
        <taxon>Eukaryota</taxon>
        <taxon>Fungi</taxon>
        <taxon>Dikarya</taxon>
        <taxon>Ascomycota</taxon>
        <taxon>Saccharomycotina</taxon>
        <taxon>Saccharomycetes</taxon>
        <taxon>Saccharomycetales</taxon>
        <taxon>Saccharomycetaceae</taxon>
        <taxon>Nakaseomyces</taxon>
    </lineage>
</organism>
<keyword evidence="1" id="KW-0853">WD repeat</keyword>
<keyword evidence="4" id="KW-0489">Methyltransferase</keyword>
<reference evidence="4 5" key="1">
    <citation type="submission" date="2015-10" db="EMBL/GenBank/DDBJ databases">
        <title>Draft genomes sequences of Candida glabrata isolates 1A, 1B, 2A, 2B, 3A and 3B.</title>
        <authorList>
            <person name="Haavelsrud O.E."/>
            <person name="Gaustad P."/>
        </authorList>
    </citation>
    <scope>NUCLEOTIDE SEQUENCE [LARGE SCALE GENOMIC DNA]</scope>
    <source>
        <strain evidence="4">910700640</strain>
    </source>
</reference>
<dbReference type="GO" id="GO:0032456">
    <property type="term" value="P:endocytic recycling"/>
    <property type="evidence" value="ECO:0007669"/>
    <property type="project" value="EnsemblFungi"/>
</dbReference>
<evidence type="ECO:0000313" key="4">
    <source>
        <dbReference type="EMBL" id="KTA95864.1"/>
    </source>
</evidence>
<dbReference type="Proteomes" id="UP000054886">
    <property type="component" value="Unassembled WGS sequence"/>
</dbReference>
<dbReference type="VEuPathDB" id="FungiDB:GWK60_C01265"/>
<dbReference type="PANTHER" id="PTHR46042:SF1">
    <property type="entry name" value="DIPHTHINE METHYLTRANSFERASE"/>
    <property type="match status" value="1"/>
</dbReference>
<sequence length="375" mass="42450">MEAKILSAVKTEFPPCCLQIYEEEYIIVGTYELDKDTGYRFGSVDVFDSELKLLHSYRTYGAVLDLKLSPFDDTLVATAHSTGNVELWRIVRDDGVSLERVSNLQVFDPETLIASLHFSPLSPATLLLTATTGETSTIDIEYGDIGFSTDNVYKAYQKQEKIEIKVQGEPQWALECESQVFDEQHSLQCWTAEFGKIHPLENVVFTGGDDATIMAHDLRSKELIWSNSRIHDAGVVAIKTSSPTFRYDQPTSLITGAYDDHIRTFDLRMLEDDIYPGRNIPVQNSHQLNLGGGVWRFSEKPREDNLPTNELLVCCMYDGAKIVKIDDSTEDYFSVTNYLKKGHESMCYGGQWGKKFIATCSFYDKSLQTWVKDTN</sequence>
<comment type="caution">
    <text evidence="4">The sequence shown here is derived from an EMBL/GenBank/DDBJ whole genome shotgun (WGS) entry which is preliminary data.</text>
</comment>